<keyword evidence="4 6" id="KW-1133">Transmembrane helix</keyword>
<proteinExistence type="predicted"/>
<comment type="subcellular location">
    <subcellularLocation>
        <location evidence="1">Cell membrane</location>
        <topology evidence="1">Multi-pass membrane protein</topology>
    </subcellularLocation>
</comment>
<reference evidence="9" key="1">
    <citation type="submission" date="2017-11" db="EMBL/GenBank/DDBJ databases">
        <title>Otitis media/interna in a cat caused by the recently described species Corynebacterium provencense.</title>
        <authorList>
            <person name="Kittl S."/>
            <person name="Brodard I."/>
            <person name="Rychener L."/>
            <person name="Jores J."/>
            <person name="Roosje P."/>
            <person name="Gobeli Brawand S."/>
        </authorList>
    </citation>
    <scope>NUCLEOTIDE SEQUENCE [LARGE SCALE GENOMIC DNA]</scope>
    <source>
        <strain evidence="9">17KM38</strain>
    </source>
</reference>
<evidence type="ECO:0000256" key="1">
    <source>
        <dbReference type="ARBA" id="ARBA00004651"/>
    </source>
</evidence>
<dbReference type="KEGG" id="cpre:Csp1_14020"/>
<evidence type="ECO:0000313" key="8">
    <source>
        <dbReference type="EMBL" id="AWT26194.1"/>
    </source>
</evidence>
<organism evidence="8 9">
    <name type="scientific">Corynebacterium provencense</name>
    <dbReference type="NCBI Taxonomy" id="1737425"/>
    <lineage>
        <taxon>Bacteria</taxon>
        <taxon>Bacillati</taxon>
        <taxon>Actinomycetota</taxon>
        <taxon>Actinomycetes</taxon>
        <taxon>Mycobacteriales</taxon>
        <taxon>Corynebacteriaceae</taxon>
        <taxon>Corynebacterium</taxon>
    </lineage>
</organism>
<protein>
    <recommendedName>
        <fullName evidence="7">Cardiolipin synthase N-terminal domain-containing protein</fullName>
    </recommendedName>
</protein>
<dbReference type="OrthoDB" id="3298527at2"/>
<keyword evidence="5 6" id="KW-0472">Membrane</keyword>
<keyword evidence="3 6" id="KW-0812">Transmembrane</keyword>
<evidence type="ECO:0000256" key="2">
    <source>
        <dbReference type="ARBA" id="ARBA00022475"/>
    </source>
</evidence>
<dbReference type="GO" id="GO:0005886">
    <property type="term" value="C:plasma membrane"/>
    <property type="evidence" value="ECO:0007669"/>
    <property type="project" value="UniProtKB-SubCell"/>
</dbReference>
<evidence type="ECO:0000256" key="3">
    <source>
        <dbReference type="ARBA" id="ARBA00022692"/>
    </source>
</evidence>
<accession>A0A2Z3YUC7</accession>
<evidence type="ECO:0000313" key="9">
    <source>
        <dbReference type="Proteomes" id="UP000247696"/>
    </source>
</evidence>
<evidence type="ECO:0000256" key="6">
    <source>
        <dbReference type="SAM" id="Phobius"/>
    </source>
</evidence>
<evidence type="ECO:0000259" key="7">
    <source>
        <dbReference type="Pfam" id="PF13396"/>
    </source>
</evidence>
<gene>
    <name evidence="8" type="ORF">Csp1_14020</name>
</gene>
<evidence type="ECO:0000256" key="4">
    <source>
        <dbReference type="ARBA" id="ARBA00022989"/>
    </source>
</evidence>
<dbReference type="Proteomes" id="UP000247696">
    <property type="component" value="Chromosome"/>
</dbReference>
<feature type="transmembrane region" description="Helical" evidence="6">
    <location>
        <begin position="57"/>
        <end position="77"/>
    </location>
</feature>
<feature type="domain" description="Cardiolipin synthase N-terminal" evidence="7">
    <location>
        <begin position="36"/>
        <end position="79"/>
    </location>
</feature>
<keyword evidence="2" id="KW-1003">Cell membrane</keyword>
<name>A0A2Z3YUC7_9CORY</name>
<dbReference type="RefSeq" id="WP_110481418.1">
    <property type="nucleotide sequence ID" value="NZ_CP024988.1"/>
</dbReference>
<dbReference type="STRING" id="1737425.GCA_900049755_01997"/>
<evidence type="ECO:0000256" key="5">
    <source>
        <dbReference type="ARBA" id="ARBA00023136"/>
    </source>
</evidence>
<sequence>MVTVVAAVTDADGALTPGWGPALVVLLGVLALALLVLVISALVSIVRADALTTGGKVLWAVVVFAFPFIGSLAWLIWGRGAVLQRPAGQASSTMSM</sequence>
<feature type="transmembrane region" description="Helical" evidence="6">
    <location>
        <begin position="22"/>
        <end position="45"/>
    </location>
</feature>
<dbReference type="InterPro" id="IPR027379">
    <property type="entry name" value="CLS_N"/>
</dbReference>
<keyword evidence="9" id="KW-1185">Reference proteome</keyword>
<dbReference type="Pfam" id="PF13396">
    <property type="entry name" value="PLDc_N"/>
    <property type="match status" value="1"/>
</dbReference>
<dbReference type="AlphaFoldDB" id="A0A2Z3YUC7"/>
<dbReference type="EMBL" id="CP024988">
    <property type="protein sequence ID" value="AWT26194.1"/>
    <property type="molecule type" value="Genomic_DNA"/>
</dbReference>